<keyword evidence="2" id="KW-1185">Reference proteome</keyword>
<evidence type="ECO:0000313" key="1">
    <source>
        <dbReference type="EMBL" id="KAH6934546.1"/>
    </source>
</evidence>
<name>A0ACB7SHV0_HYAAI</name>
<dbReference type="Proteomes" id="UP000821845">
    <property type="component" value="Chromosome 4"/>
</dbReference>
<reference evidence="1" key="1">
    <citation type="submission" date="2020-05" db="EMBL/GenBank/DDBJ databases">
        <title>Large-scale comparative analyses of tick genomes elucidate their genetic diversity and vector capacities.</title>
        <authorList>
            <person name="Jia N."/>
            <person name="Wang J."/>
            <person name="Shi W."/>
            <person name="Du L."/>
            <person name="Sun Y."/>
            <person name="Zhan W."/>
            <person name="Jiang J."/>
            <person name="Wang Q."/>
            <person name="Zhang B."/>
            <person name="Ji P."/>
            <person name="Sakyi L.B."/>
            <person name="Cui X."/>
            <person name="Yuan T."/>
            <person name="Jiang B."/>
            <person name="Yang W."/>
            <person name="Lam T.T.-Y."/>
            <person name="Chang Q."/>
            <person name="Ding S."/>
            <person name="Wang X."/>
            <person name="Zhu J."/>
            <person name="Ruan X."/>
            <person name="Zhao L."/>
            <person name="Wei J."/>
            <person name="Que T."/>
            <person name="Du C."/>
            <person name="Cheng J."/>
            <person name="Dai P."/>
            <person name="Han X."/>
            <person name="Huang E."/>
            <person name="Gao Y."/>
            <person name="Liu J."/>
            <person name="Shao H."/>
            <person name="Ye R."/>
            <person name="Li L."/>
            <person name="Wei W."/>
            <person name="Wang X."/>
            <person name="Wang C."/>
            <person name="Yang T."/>
            <person name="Huo Q."/>
            <person name="Li W."/>
            <person name="Guo W."/>
            <person name="Chen H."/>
            <person name="Zhou L."/>
            <person name="Ni X."/>
            <person name="Tian J."/>
            <person name="Zhou Y."/>
            <person name="Sheng Y."/>
            <person name="Liu T."/>
            <person name="Pan Y."/>
            <person name="Xia L."/>
            <person name="Li J."/>
            <person name="Zhao F."/>
            <person name="Cao W."/>
        </authorList>
    </citation>
    <scope>NUCLEOTIDE SEQUENCE</scope>
    <source>
        <strain evidence="1">Hyas-2018</strain>
    </source>
</reference>
<sequence length="179" mass="19944">MLNRKLELISKLNKAIEDHSRNLCTQQWDEVRDSIEGWILDEVGLAPTDNLACNTQLPRKIRQKLVITPLPRNVHPVHNAGRRKARASAILKQIHNDKDEASFVDAAAYRDGKAFAVSVVDALGSQLCLGSDDGSRSGPASGHSTRHTRRSKRQGVYSDSKAAVKAFQICRVAHKYFKF</sequence>
<accession>A0ACB7SHV0</accession>
<organism evidence="1 2">
    <name type="scientific">Hyalomma asiaticum</name>
    <name type="common">Tick</name>
    <dbReference type="NCBI Taxonomy" id="266040"/>
    <lineage>
        <taxon>Eukaryota</taxon>
        <taxon>Metazoa</taxon>
        <taxon>Ecdysozoa</taxon>
        <taxon>Arthropoda</taxon>
        <taxon>Chelicerata</taxon>
        <taxon>Arachnida</taxon>
        <taxon>Acari</taxon>
        <taxon>Parasitiformes</taxon>
        <taxon>Ixodida</taxon>
        <taxon>Ixodoidea</taxon>
        <taxon>Ixodidae</taxon>
        <taxon>Hyalomminae</taxon>
        <taxon>Hyalomma</taxon>
    </lineage>
</organism>
<proteinExistence type="predicted"/>
<dbReference type="EMBL" id="CM023484">
    <property type="protein sequence ID" value="KAH6934546.1"/>
    <property type="molecule type" value="Genomic_DNA"/>
</dbReference>
<evidence type="ECO:0000313" key="2">
    <source>
        <dbReference type="Proteomes" id="UP000821845"/>
    </source>
</evidence>
<protein>
    <submittedName>
        <fullName evidence="1">Uncharacterized protein</fullName>
    </submittedName>
</protein>
<comment type="caution">
    <text evidence="1">The sequence shown here is derived from an EMBL/GenBank/DDBJ whole genome shotgun (WGS) entry which is preliminary data.</text>
</comment>
<gene>
    <name evidence="1" type="ORF">HPB50_025250</name>
</gene>